<dbReference type="STRING" id="410332.SAMN04488550_3329"/>
<feature type="domain" description="Bacterial bifunctional deaminase-reductase C-terminal" evidence="1">
    <location>
        <begin position="2"/>
        <end position="182"/>
    </location>
</feature>
<dbReference type="Pfam" id="PF01872">
    <property type="entry name" value="RibD_C"/>
    <property type="match status" value="1"/>
</dbReference>
<dbReference type="EMBL" id="BAOP01000001">
    <property type="protein sequence ID" value="GAC77940.1"/>
    <property type="molecule type" value="Genomic_DNA"/>
</dbReference>
<dbReference type="Gene3D" id="3.40.430.10">
    <property type="entry name" value="Dihydrofolate Reductase, subunit A"/>
    <property type="match status" value="1"/>
</dbReference>
<evidence type="ECO:0000259" key="1">
    <source>
        <dbReference type="Pfam" id="PF01872"/>
    </source>
</evidence>
<reference evidence="2 3" key="1">
    <citation type="submission" date="2013-02" db="EMBL/GenBank/DDBJ databases">
        <title>Whole genome shotgun sequence of Gordonia malaquae NBRC 108250.</title>
        <authorList>
            <person name="Yoshida I."/>
            <person name="Hosoyama A."/>
            <person name="Tsuchikane K."/>
            <person name="Ando Y."/>
            <person name="Baba S."/>
            <person name="Ohji S."/>
            <person name="Hamada M."/>
            <person name="Tamura T."/>
            <person name="Yamazoe A."/>
            <person name="Yamazaki S."/>
            <person name="Fujita N."/>
        </authorList>
    </citation>
    <scope>NUCLEOTIDE SEQUENCE [LARGE SCALE GENOMIC DNA]</scope>
    <source>
        <strain evidence="2 3">NBRC 108250</strain>
    </source>
</reference>
<sequence length="190" mass="20748">MRKLIYYVGASLDGFIAGPGGEIDFLPVSEEFLGWIGDRYPETLPTHVRRAIGIDDRPNAAFDTVVMGRATFEPALTIPTTHPYGHLREYVVSTTITVDDPEVEVVRDDPTALIRSLKAEPSDSHIWLAGGGRLAASLLPEIDALVIKSYPVIAGGGTPMFAGGFDPTAFTVTDREHFENGTTVSWFDRR</sequence>
<dbReference type="Proteomes" id="UP000035009">
    <property type="component" value="Unassembled WGS sequence"/>
</dbReference>
<dbReference type="SUPFAM" id="SSF53597">
    <property type="entry name" value="Dihydrofolate reductase-like"/>
    <property type="match status" value="1"/>
</dbReference>
<dbReference type="RefSeq" id="WP_008375724.1">
    <property type="nucleotide sequence ID" value="NZ_BAOP01000001.1"/>
</dbReference>
<dbReference type="GO" id="GO:0008703">
    <property type="term" value="F:5-amino-6-(5-phosphoribosylamino)uracil reductase activity"/>
    <property type="evidence" value="ECO:0007669"/>
    <property type="project" value="InterPro"/>
</dbReference>
<accession>M3UFH7</accession>
<evidence type="ECO:0000313" key="2">
    <source>
        <dbReference type="EMBL" id="GAC77940.1"/>
    </source>
</evidence>
<dbReference type="PANTHER" id="PTHR38011">
    <property type="entry name" value="DIHYDROFOLATE REDUCTASE FAMILY PROTEIN (AFU_ORTHOLOGUE AFUA_8G06820)"/>
    <property type="match status" value="1"/>
</dbReference>
<dbReference type="InterPro" id="IPR050765">
    <property type="entry name" value="Riboflavin_Biosynth_HTPR"/>
</dbReference>
<protein>
    <recommendedName>
        <fullName evidence="1">Bacterial bifunctional deaminase-reductase C-terminal domain-containing protein</fullName>
    </recommendedName>
</protein>
<gene>
    <name evidence="2" type="ORF">GM1_001_00650</name>
</gene>
<dbReference type="OrthoDB" id="195113at2"/>
<dbReference type="eggNOG" id="COG0262">
    <property type="taxonomic scope" value="Bacteria"/>
</dbReference>
<dbReference type="GO" id="GO:0009231">
    <property type="term" value="P:riboflavin biosynthetic process"/>
    <property type="evidence" value="ECO:0007669"/>
    <property type="project" value="InterPro"/>
</dbReference>
<dbReference type="AlphaFoldDB" id="M3UFH7"/>
<keyword evidence="3" id="KW-1185">Reference proteome</keyword>
<comment type="caution">
    <text evidence="2">The sequence shown here is derived from an EMBL/GenBank/DDBJ whole genome shotgun (WGS) entry which is preliminary data.</text>
</comment>
<proteinExistence type="predicted"/>
<dbReference type="PANTHER" id="PTHR38011:SF11">
    <property type="entry name" value="2,5-DIAMINO-6-RIBOSYLAMINO-4(3H)-PYRIMIDINONE 5'-PHOSPHATE REDUCTASE"/>
    <property type="match status" value="1"/>
</dbReference>
<dbReference type="InterPro" id="IPR024072">
    <property type="entry name" value="DHFR-like_dom_sf"/>
</dbReference>
<name>M3UFH7_GORML</name>
<dbReference type="InterPro" id="IPR002734">
    <property type="entry name" value="RibDG_C"/>
</dbReference>
<organism evidence="2 3">
    <name type="scientific">Gordonia malaquae NBRC 108250</name>
    <dbReference type="NCBI Taxonomy" id="1223542"/>
    <lineage>
        <taxon>Bacteria</taxon>
        <taxon>Bacillati</taxon>
        <taxon>Actinomycetota</taxon>
        <taxon>Actinomycetes</taxon>
        <taxon>Mycobacteriales</taxon>
        <taxon>Gordoniaceae</taxon>
        <taxon>Gordonia</taxon>
    </lineage>
</organism>
<evidence type="ECO:0000313" key="3">
    <source>
        <dbReference type="Proteomes" id="UP000035009"/>
    </source>
</evidence>